<evidence type="ECO:0000313" key="3">
    <source>
        <dbReference type="Proteomes" id="UP000595140"/>
    </source>
</evidence>
<reference evidence="2 3" key="1">
    <citation type="submission" date="2018-04" db="EMBL/GenBank/DDBJ databases">
        <authorList>
            <person name="Vogel A."/>
        </authorList>
    </citation>
    <scope>NUCLEOTIDE SEQUENCE [LARGE SCALE GENOMIC DNA]</scope>
</reference>
<evidence type="ECO:0000313" key="2">
    <source>
        <dbReference type="EMBL" id="VFQ94508.1"/>
    </source>
</evidence>
<keyword evidence="3" id="KW-1185">Reference proteome</keyword>
<dbReference type="PANTHER" id="PTHR33116">
    <property type="entry name" value="REVERSE TRANSCRIPTASE ZINC-BINDING DOMAIN-CONTAINING PROTEIN-RELATED-RELATED"/>
    <property type="match status" value="1"/>
</dbReference>
<accession>A0A484N2L0</accession>
<dbReference type="OrthoDB" id="1301749at2759"/>
<proteinExistence type="predicted"/>
<dbReference type="EMBL" id="OOIL02005375">
    <property type="protein sequence ID" value="VFQ94508.1"/>
    <property type="molecule type" value="Genomic_DNA"/>
</dbReference>
<name>A0A484N2L0_9ASTE</name>
<sequence length="427" mass="48213">MMVKSSSFLLYYERVPSFCNHCKKVGHNHDSCPRWKPLEGLDGQNMDREKHGSKTCLLEERDTGWQVVQPKKGKAKSNTTWTWRVKESGNKGPWLEGPGECSKATESMKDMVPVTEPQSSCGPEPTHTSEKDFPVDDSMAIVPFEQNPIAVEFPAEVFEVEDVVEVLTLSKKGQRLKKYVPPSPENPGLASISEHKGPIGPDMGSIEDFTQTISDWQAINLNKSQAIVHDKMRLEQKRAITRILGIKCHTKEFTYLGSTIVRGKLRKIHCKELVEKFEKRITSWYSRKLNQMGRLILIKHVLSSIPLHLVAAQTLPKSIIKCLNGLMANFFWGAKDDGHKYHWRRWTRLCLPFEEGGLGLRDLNLCQTAASIDLWWKVHKGVSIWSSVYAGQRGGGALEVICSGVGSTCHWQLLDSYSIFARLVVVL</sequence>
<organism evidence="2 3">
    <name type="scientific">Cuscuta campestris</name>
    <dbReference type="NCBI Taxonomy" id="132261"/>
    <lineage>
        <taxon>Eukaryota</taxon>
        <taxon>Viridiplantae</taxon>
        <taxon>Streptophyta</taxon>
        <taxon>Embryophyta</taxon>
        <taxon>Tracheophyta</taxon>
        <taxon>Spermatophyta</taxon>
        <taxon>Magnoliopsida</taxon>
        <taxon>eudicotyledons</taxon>
        <taxon>Gunneridae</taxon>
        <taxon>Pentapetalae</taxon>
        <taxon>asterids</taxon>
        <taxon>lamiids</taxon>
        <taxon>Solanales</taxon>
        <taxon>Convolvulaceae</taxon>
        <taxon>Cuscuteae</taxon>
        <taxon>Cuscuta</taxon>
        <taxon>Cuscuta subgen. Grammica</taxon>
        <taxon>Cuscuta sect. Cleistogrammica</taxon>
    </lineage>
</organism>
<feature type="region of interest" description="Disordered" evidence="1">
    <location>
        <begin position="177"/>
        <end position="197"/>
    </location>
</feature>
<evidence type="ECO:0008006" key="4">
    <source>
        <dbReference type="Google" id="ProtNLM"/>
    </source>
</evidence>
<gene>
    <name evidence="2" type="ORF">CCAM_LOCUS36284</name>
</gene>
<dbReference type="AlphaFoldDB" id="A0A484N2L0"/>
<dbReference type="Proteomes" id="UP000595140">
    <property type="component" value="Unassembled WGS sequence"/>
</dbReference>
<evidence type="ECO:0000256" key="1">
    <source>
        <dbReference type="SAM" id="MobiDB-lite"/>
    </source>
</evidence>
<dbReference type="PANTHER" id="PTHR33116:SF82">
    <property type="entry name" value="RNASE H FAMILY PROTEIN"/>
    <property type="match status" value="1"/>
</dbReference>
<protein>
    <recommendedName>
        <fullName evidence="4">CCHC-type domain-containing protein</fullName>
    </recommendedName>
</protein>